<name>A0ABP6JBP0_9ACTN</name>
<accession>A0ABP6JBP0</accession>
<dbReference type="RefSeq" id="WP_344490561.1">
    <property type="nucleotide sequence ID" value="NZ_BAAAUD010000010.1"/>
</dbReference>
<gene>
    <name evidence="1" type="ORF">GCM10010446_07660</name>
</gene>
<organism evidence="1 2">
    <name type="scientific">Streptomyces enissocaesilis</name>
    <dbReference type="NCBI Taxonomy" id="332589"/>
    <lineage>
        <taxon>Bacteria</taxon>
        <taxon>Bacillati</taxon>
        <taxon>Actinomycetota</taxon>
        <taxon>Actinomycetes</taxon>
        <taxon>Kitasatosporales</taxon>
        <taxon>Streptomycetaceae</taxon>
        <taxon>Streptomyces</taxon>
        <taxon>Streptomyces rochei group</taxon>
    </lineage>
</organism>
<sequence length="103" mass="11884">MGRWGLVVEENQGSGEEKMWALRVLAHVDGTREEALARLESWARTYRPEHPRRPGRRLVYRQGEGFLTVTEGRSRDYHCRFGVLELLYDSEAPEPQDGVPPGY</sequence>
<proteinExistence type="predicted"/>
<dbReference type="EMBL" id="BAAAUD010000010">
    <property type="protein sequence ID" value="GAA2925814.1"/>
    <property type="molecule type" value="Genomic_DNA"/>
</dbReference>
<evidence type="ECO:0000313" key="2">
    <source>
        <dbReference type="Proteomes" id="UP001500403"/>
    </source>
</evidence>
<dbReference type="Proteomes" id="UP001500403">
    <property type="component" value="Unassembled WGS sequence"/>
</dbReference>
<reference evidence="2" key="1">
    <citation type="journal article" date="2019" name="Int. J. Syst. Evol. Microbiol.">
        <title>The Global Catalogue of Microorganisms (GCM) 10K type strain sequencing project: providing services to taxonomists for standard genome sequencing and annotation.</title>
        <authorList>
            <consortium name="The Broad Institute Genomics Platform"/>
            <consortium name="The Broad Institute Genome Sequencing Center for Infectious Disease"/>
            <person name="Wu L."/>
            <person name="Ma J."/>
        </authorList>
    </citation>
    <scope>NUCLEOTIDE SEQUENCE [LARGE SCALE GENOMIC DNA]</scope>
    <source>
        <strain evidence="2">JCM 9088</strain>
    </source>
</reference>
<comment type="caution">
    <text evidence="1">The sequence shown here is derived from an EMBL/GenBank/DDBJ whole genome shotgun (WGS) entry which is preliminary data.</text>
</comment>
<keyword evidence="2" id="KW-1185">Reference proteome</keyword>
<evidence type="ECO:0000313" key="1">
    <source>
        <dbReference type="EMBL" id="GAA2925814.1"/>
    </source>
</evidence>
<protein>
    <submittedName>
        <fullName evidence="1">Uncharacterized protein</fullName>
    </submittedName>
</protein>